<proteinExistence type="inferred from homology"/>
<evidence type="ECO:0000256" key="1">
    <source>
        <dbReference type="ARBA" id="ARBA00007177"/>
    </source>
</evidence>
<evidence type="ECO:0000313" key="4">
    <source>
        <dbReference type="Proteomes" id="UP001370348"/>
    </source>
</evidence>
<accession>A0ABZ2LRF6</accession>
<gene>
    <name evidence="3" type="ORF">LZC94_27085</name>
</gene>
<organism evidence="3 4">
    <name type="scientific">Pendulispora albinea</name>
    <dbReference type="NCBI Taxonomy" id="2741071"/>
    <lineage>
        <taxon>Bacteria</taxon>
        <taxon>Pseudomonadati</taxon>
        <taxon>Myxococcota</taxon>
        <taxon>Myxococcia</taxon>
        <taxon>Myxococcales</taxon>
        <taxon>Sorangiineae</taxon>
        <taxon>Pendulisporaceae</taxon>
        <taxon>Pendulispora</taxon>
    </lineage>
</organism>
<sequence length="212" mass="23100">MLDLDVEVKQGATLLMTTQSATKAFRGETRQVVRARVEGTLVAWPDPVACFGGATYGSEVRVTLGGSGALVLVDAFTSGRPAYGERWAFERFSTRVRVERVQKDERCEPVAIDAALLDAQHGAIGERFGRVNAFATVFAVGAGVRPVIEALLEVGREEREQGVLYAPSRLARDEGAVARVAGERTEDVLRTVHRRLRNVAEMCGVDPYRAKP</sequence>
<comment type="similarity">
    <text evidence="1">Belongs to the UreD family.</text>
</comment>
<dbReference type="PANTHER" id="PTHR33643:SF1">
    <property type="entry name" value="UREASE ACCESSORY PROTEIN D"/>
    <property type="match status" value="1"/>
</dbReference>
<protein>
    <submittedName>
        <fullName evidence="3">Urease accessory protein UreD</fullName>
    </submittedName>
</protein>
<dbReference type="Pfam" id="PF01774">
    <property type="entry name" value="UreD"/>
    <property type="match status" value="1"/>
</dbReference>
<evidence type="ECO:0000313" key="3">
    <source>
        <dbReference type="EMBL" id="WXB11517.1"/>
    </source>
</evidence>
<keyword evidence="4" id="KW-1185">Reference proteome</keyword>
<dbReference type="EMBL" id="CP089984">
    <property type="protein sequence ID" value="WXB11517.1"/>
    <property type="molecule type" value="Genomic_DNA"/>
</dbReference>
<name>A0ABZ2LRF6_9BACT</name>
<dbReference type="PANTHER" id="PTHR33643">
    <property type="entry name" value="UREASE ACCESSORY PROTEIN D"/>
    <property type="match status" value="1"/>
</dbReference>
<keyword evidence="2" id="KW-0143">Chaperone</keyword>
<dbReference type="InterPro" id="IPR002669">
    <property type="entry name" value="UreD"/>
</dbReference>
<evidence type="ECO:0000256" key="2">
    <source>
        <dbReference type="ARBA" id="ARBA00023186"/>
    </source>
</evidence>
<reference evidence="3 4" key="1">
    <citation type="submission" date="2021-12" db="EMBL/GenBank/DDBJ databases">
        <title>Discovery of the Pendulisporaceae a myxobacterial family with distinct sporulation behavior and unique specialized metabolism.</title>
        <authorList>
            <person name="Garcia R."/>
            <person name="Popoff A."/>
            <person name="Bader C.D."/>
            <person name="Loehr J."/>
            <person name="Walesch S."/>
            <person name="Walt C."/>
            <person name="Boldt J."/>
            <person name="Bunk B."/>
            <person name="Haeckl F.J.F.P.J."/>
            <person name="Gunesch A.P."/>
            <person name="Birkelbach J."/>
            <person name="Nuebel U."/>
            <person name="Pietschmann T."/>
            <person name="Bach T."/>
            <person name="Mueller R."/>
        </authorList>
    </citation>
    <scope>NUCLEOTIDE SEQUENCE [LARGE SCALE GENOMIC DNA]</scope>
    <source>
        <strain evidence="3 4">MSr11954</strain>
    </source>
</reference>
<dbReference type="Proteomes" id="UP001370348">
    <property type="component" value="Chromosome"/>
</dbReference>